<dbReference type="PANTHER" id="PTHR22572">
    <property type="entry name" value="SUGAR-1-PHOSPHATE GUANYL TRANSFERASE"/>
    <property type="match status" value="1"/>
</dbReference>
<comment type="caution">
    <text evidence="2">The sequence shown here is derived from an EMBL/GenBank/DDBJ whole genome shotgun (WGS) entry which is preliminary data.</text>
</comment>
<dbReference type="Gene3D" id="3.90.550.10">
    <property type="entry name" value="Spore Coat Polysaccharide Biosynthesis Protein SpsA, Chain A"/>
    <property type="match status" value="1"/>
</dbReference>
<evidence type="ECO:0000259" key="1">
    <source>
        <dbReference type="Pfam" id="PF00483"/>
    </source>
</evidence>
<keyword evidence="2" id="KW-0808">Transferase</keyword>
<dbReference type="Proteomes" id="UP000004217">
    <property type="component" value="Unassembled WGS sequence"/>
</dbReference>
<dbReference type="Pfam" id="PF00483">
    <property type="entry name" value="NTP_transferase"/>
    <property type="match status" value="1"/>
</dbReference>
<keyword evidence="3" id="KW-1185">Reference proteome</keyword>
<feature type="domain" description="Nucleotidyl transferase" evidence="1">
    <location>
        <begin position="3"/>
        <end position="227"/>
    </location>
</feature>
<dbReference type="CDD" id="cd04181">
    <property type="entry name" value="NTP_transferase"/>
    <property type="match status" value="1"/>
</dbReference>
<evidence type="ECO:0000313" key="3">
    <source>
        <dbReference type="Proteomes" id="UP000004217"/>
    </source>
</evidence>
<dbReference type="AlphaFoldDB" id="G2GJ79"/>
<dbReference type="PATRIC" id="fig|700597.3.peg.5470"/>
<sequence length="237" mass="26025">MHAVILAGGKGVRLRPYTTALPKPLVPIGDQHAILEIVLRQLSASGFTHCTLAIGHLGEIIRAYVGDGGQWGLRVDYATEESPLGTMGPLLTLRERLPEHFLVMNGDVLTDLDYADLLRSHRASGTPLTIATYARKVHIDFGVLTTDAGRVVAFTEKPSVDYRVSMGVYGVSRATLDDYTPGLPLGFDELVMDLLACERPPHAYEFDGYWLDIGRPDDYDRANAEFTSRRSLLLKGA</sequence>
<dbReference type="RefSeq" id="WP_007501239.1">
    <property type="nucleotide sequence ID" value="NZ_AGBF01000145.1"/>
</dbReference>
<protein>
    <submittedName>
        <fullName evidence="2">Mannose-1-phosphate guanyltransferase</fullName>
    </submittedName>
</protein>
<proteinExistence type="predicted"/>
<reference evidence="2 3" key="1">
    <citation type="submission" date="2011-08" db="EMBL/GenBank/DDBJ databases">
        <authorList>
            <person name="Lin Y."/>
            <person name="Hao X."/>
            <person name="Johnstone L."/>
            <person name="Miller S.J."/>
            <person name="Wei G."/>
            <person name="Rensing C."/>
        </authorList>
    </citation>
    <scope>NUCLEOTIDE SEQUENCE [LARGE SCALE GENOMIC DNA]</scope>
    <source>
        <strain evidence="2 3">K42</strain>
    </source>
</reference>
<dbReference type="InterPro" id="IPR050486">
    <property type="entry name" value="Mannose-1P_guanyltransferase"/>
</dbReference>
<dbReference type="EMBL" id="AGBF01000145">
    <property type="protein sequence ID" value="EGX56430.1"/>
    <property type="molecule type" value="Genomic_DNA"/>
</dbReference>
<accession>G2GJ79</accession>
<evidence type="ECO:0000313" key="2">
    <source>
        <dbReference type="EMBL" id="EGX56430.1"/>
    </source>
</evidence>
<gene>
    <name evidence="2" type="ORF">SZN_27846</name>
</gene>
<name>G2GJ79_9ACTN</name>
<organism evidence="2 3">
    <name type="scientific">Streptomyces zinciresistens K42</name>
    <dbReference type="NCBI Taxonomy" id="700597"/>
    <lineage>
        <taxon>Bacteria</taxon>
        <taxon>Bacillati</taxon>
        <taxon>Actinomycetota</taxon>
        <taxon>Actinomycetes</taxon>
        <taxon>Kitasatosporales</taxon>
        <taxon>Streptomycetaceae</taxon>
        <taxon>Streptomyces</taxon>
    </lineage>
</organism>
<dbReference type="InterPro" id="IPR029044">
    <property type="entry name" value="Nucleotide-diphossugar_trans"/>
</dbReference>
<dbReference type="InterPro" id="IPR005835">
    <property type="entry name" value="NTP_transferase_dom"/>
</dbReference>
<dbReference type="OrthoDB" id="9801810at2"/>
<dbReference type="GO" id="GO:0016740">
    <property type="term" value="F:transferase activity"/>
    <property type="evidence" value="ECO:0007669"/>
    <property type="project" value="UniProtKB-KW"/>
</dbReference>
<dbReference type="SUPFAM" id="SSF53448">
    <property type="entry name" value="Nucleotide-diphospho-sugar transferases"/>
    <property type="match status" value="1"/>
</dbReference>